<organism evidence="2 3">
    <name type="scientific">Bacillus swezeyi</name>
    <dbReference type="NCBI Taxonomy" id="1925020"/>
    <lineage>
        <taxon>Bacteria</taxon>
        <taxon>Bacillati</taxon>
        <taxon>Bacillota</taxon>
        <taxon>Bacilli</taxon>
        <taxon>Bacillales</taxon>
        <taxon>Bacillaceae</taxon>
        <taxon>Bacillus</taxon>
    </lineage>
</organism>
<accession>A0A5M8RZP6</accession>
<reference evidence="2 3" key="1">
    <citation type="submission" date="2018-08" db="EMBL/GenBank/DDBJ databases">
        <title>Bacillus phenotypic plasticity.</title>
        <authorList>
            <person name="Hurtado E."/>
        </authorList>
    </citation>
    <scope>NUCLEOTIDE SEQUENCE [LARGE SCALE GENOMIC DNA]</scope>
    <source>
        <strain evidence="2 3">427</strain>
    </source>
</reference>
<comment type="caution">
    <text evidence="2">The sequence shown here is derived from an EMBL/GenBank/DDBJ whole genome shotgun (WGS) entry which is preliminary data.</text>
</comment>
<sequence>MSEFKGFLFSMLLFVAFFLPFLLSMGIQSIQQNAFLKVTTEVQQMVEYEGGITDRIKNVADNLNKKGFTLSFYDEKGNKVSGKQPVGRTVEIRYKYKYNGVYGEQVFDTSNYVTILKR</sequence>
<keyword evidence="1" id="KW-0472">Membrane</keyword>
<evidence type="ECO:0000313" key="2">
    <source>
        <dbReference type="EMBL" id="KAA6451322.1"/>
    </source>
</evidence>
<dbReference type="RefSeq" id="WP_124932342.1">
    <property type="nucleotide sequence ID" value="NZ_QSND01000002.1"/>
</dbReference>
<dbReference type="EMBL" id="QSND01000002">
    <property type="protein sequence ID" value="KAA6451322.1"/>
    <property type="molecule type" value="Genomic_DNA"/>
</dbReference>
<dbReference type="AlphaFoldDB" id="A0A5M8RZP6"/>
<gene>
    <name evidence="2" type="ORF">DX927_11135</name>
</gene>
<evidence type="ECO:0000313" key="3">
    <source>
        <dbReference type="Proteomes" id="UP000324326"/>
    </source>
</evidence>
<name>A0A5M8RZP6_9BACI</name>
<evidence type="ECO:0008006" key="4">
    <source>
        <dbReference type="Google" id="ProtNLM"/>
    </source>
</evidence>
<keyword evidence="1" id="KW-0812">Transmembrane</keyword>
<dbReference type="Proteomes" id="UP000324326">
    <property type="component" value="Unassembled WGS sequence"/>
</dbReference>
<evidence type="ECO:0000256" key="1">
    <source>
        <dbReference type="SAM" id="Phobius"/>
    </source>
</evidence>
<keyword evidence="1" id="KW-1133">Transmembrane helix</keyword>
<feature type="transmembrane region" description="Helical" evidence="1">
    <location>
        <begin position="6"/>
        <end position="27"/>
    </location>
</feature>
<proteinExistence type="predicted"/>
<protein>
    <recommendedName>
        <fullName evidence="4">DUF4320 family protein</fullName>
    </recommendedName>
</protein>